<dbReference type="InterPro" id="IPR036250">
    <property type="entry name" value="AcylCo_DH-like_C"/>
</dbReference>
<name>A0A5C9A8J7_9GAMM</name>
<proteinExistence type="predicted"/>
<dbReference type="AlphaFoldDB" id="A0A5C9A8J7"/>
<dbReference type="Proteomes" id="UP000321039">
    <property type="component" value="Unassembled WGS sequence"/>
</dbReference>
<keyword evidence="2" id="KW-1185">Reference proteome</keyword>
<evidence type="ECO:0000313" key="1">
    <source>
        <dbReference type="EMBL" id="TXS96459.1"/>
    </source>
</evidence>
<accession>A0A5C9A8J7</accession>
<sequence length="148" mass="16745">MAIAFRYVGPVVAKYGFLLAKVSFPPENIIGEHYWAQGLFEPGARELMRIKEFGAHRRAYLHSNVLFMDKLAAMETRVMALELLEYRHVVELGVGKSIVVTGAITKLLASELRKDIYGMSYRVEGRSSIEFHNLYLNAALPRDVRVAT</sequence>
<gene>
    <name evidence="1" type="ORF">FV139_02955</name>
</gene>
<dbReference type="EMBL" id="VRZA01000001">
    <property type="protein sequence ID" value="TXS96459.1"/>
    <property type="molecule type" value="Genomic_DNA"/>
</dbReference>
<organism evidence="1 2">
    <name type="scientific">Parahaliea maris</name>
    <dbReference type="NCBI Taxonomy" id="2716870"/>
    <lineage>
        <taxon>Bacteria</taxon>
        <taxon>Pseudomonadati</taxon>
        <taxon>Pseudomonadota</taxon>
        <taxon>Gammaproteobacteria</taxon>
        <taxon>Cellvibrionales</taxon>
        <taxon>Halieaceae</taxon>
        <taxon>Parahaliea</taxon>
    </lineage>
</organism>
<comment type="caution">
    <text evidence="1">The sequence shown here is derived from an EMBL/GenBank/DDBJ whole genome shotgun (WGS) entry which is preliminary data.</text>
</comment>
<dbReference type="RefSeq" id="WP_148066731.1">
    <property type="nucleotide sequence ID" value="NZ_VRZA01000001.1"/>
</dbReference>
<protein>
    <submittedName>
        <fullName evidence="1">Uncharacterized protein</fullName>
    </submittedName>
</protein>
<reference evidence="1 2" key="1">
    <citation type="submission" date="2019-08" db="EMBL/GenBank/DDBJ databases">
        <title>Parahaliea maris sp. nov., isolated from the surface seawater.</title>
        <authorList>
            <person name="Liu Y."/>
        </authorList>
    </citation>
    <scope>NUCLEOTIDE SEQUENCE [LARGE SCALE GENOMIC DNA]</scope>
    <source>
        <strain evidence="1 2">HSLHS9</strain>
    </source>
</reference>
<dbReference type="SUPFAM" id="SSF47203">
    <property type="entry name" value="Acyl-CoA dehydrogenase C-terminal domain-like"/>
    <property type="match status" value="1"/>
</dbReference>
<evidence type="ECO:0000313" key="2">
    <source>
        <dbReference type="Proteomes" id="UP000321039"/>
    </source>
</evidence>
<dbReference type="GO" id="GO:0016627">
    <property type="term" value="F:oxidoreductase activity, acting on the CH-CH group of donors"/>
    <property type="evidence" value="ECO:0007669"/>
    <property type="project" value="InterPro"/>
</dbReference>